<dbReference type="EMBL" id="CP010537">
    <property type="protein sequence ID" value="AJG22545.1"/>
    <property type="molecule type" value="Genomic_DNA"/>
</dbReference>
<keyword evidence="2" id="KW-1185">Reference proteome</keyword>
<sequence>MESSIIQVKRQAERWRAFAAEADAVCLWQSHSCRSSLETTPRTGT</sequence>
<dbReference type="KEGG" id="cbw:RR42_s0955"/>
<accession>A0A0C4YIS7</accession>
<protein>
    <submittedName>
        <fullName evidence="1">Uncharacterized protein</fullName>
    </submittedName>
</protein>
<name>A0A0C4YIS7_9BURK</name>
<gene>
    <name evidence="1" type="ORF">RR42_s0955</name>
</gene>
<evidence type="ECO:0000313" key="1">
    <source>
        <dbReference type="EMBL" id="AJG22545.1"/>
    </source>
</evidence>
<dbReference type="STRING" id="68895.RR42_s0955"/>
<proteinExistence type="predicted"/>
<dbReference type="AlphaFoldDB" id="A0A0C4YIS7"/>
<evidence type="ECO:0000313" key="2">
    <source>
        <dbReference type="Proteomes" id="UP000031843"/>
    </source>
</evidence>
<organism evidence="1 2">
    <name type="scientific">Cupriavidus basilensis</name>
    <dbReference type="NCBI Taxonomy" id="68895"/>
    <lineage>
        <taxon>Bacteria</taxon>
        <taxon>Pseudomonadati</taxon>
        <taxon>Pseudomonadota</taxon>
        <taxon>Betaproteobacteria</taxon>
        <taxon>Burkholderiales</taxon>
        <taxon>Burkholderiaceae</taxon>
        <taxon>Cupriavidus</taxon>
    </lineage>
</organism>
<dbReference type="Proteomes" id="UP000031843">
    <property type="component" value="Chromosome secondary"/>
</dbReference>
<reference evidence="1 2" key="1">
    <citation type="journal article" date="2015" name="Genome Announc.">
        <title>Complete Genome Sequence of Cupriavidus basilensis 4G11, Isolated from the Oak Ridge Field Research Center Site.</title>
        <authorList>
            <person name="Ray J."/>
            <person name="Waters R.J."/>
            <person name="Skerker J.M."/>
            <person name="Kuehl J.V."/>
            <person name="Price M.N."/>
            <person name="Huang J."/>
            <person name="Chakraborty R."/>
            <person name="Arkin A.P."/>
            <person name="Deutschbauer A."/>
        </authorList>
    </citation>
    <scope>NUCLEOTIDE SEQUENCE [LARGE SCALE GENOMIC DNA]</scope>
    <source>
        <strain evidence="1">4G11</strain>
    </source>
</reference>